<dbReference type="Proteomes" id="UP000029072">
    <property type="component" value="Unassembled WGS sequence"/>
</dbReference>
<accession>A0A087A9P3</accession>
<sequence length="72" mass="8261">MVRQSRSPLEGNHLFILSSFIRRVGVWFLYVGHTPTRFCLFSAPRPPIPRTLSPHQRTFLVAIPSLSPAFVR</sequence>
<organism evidence="1 2">
    <name type="scientific">Bifidobacterium callitrichos DSM 23973</name>
    <dbReference type="NCBI Taxonomy" id="1437609"/>
    <lineage>
        <taxon>Bacteria</taxon>
        <taxon>Bacillati</taxon>
        <taxon>Actinomycetota</taxon>
        <taxon>Actinomycetes</taxon>
        <taxon>Bifidobacteriales</taxon>
        <taxon>Bifidobacteriaceae</taxon>
        <taxon>Bifidobacterium</taxon>
    </lineage>
</organism>
<gene>
    <name evidence="1" type="ORF">BCAL_3000</name>
</gene>
<dbReference type="AlphaFoldDB" id="A0A087A9P3"/>
<evidence type="ECO:0000313" key="2">
    <source>
        <dbReference type="Proteomes" id="UP000029072"/>
    </source>
</evidence>
<name>A0A087A9P3_9BIFI</name>
<reference evidence="1 2" key="1">
    <citation type="submission" date="2014-03" db="EMBL/GenBank/DDBJ databases">
        <title>Genomics of Bifidobacteria.</title>
        <authorList>
            <person name="Ventura M."/>
            <person name="Milani C."/>
            <person name="Lugli G.A."/>
        </authorList>
    </citation>
    <scope>NUCLEOTIDE SEQUENCE [LARGE SCALE GENOMIC DNA]</scope>
    <source>
        <strain evidence="1 2">DSM 23973</strain>
    </source>
</reference>
<comment type="caution">
    <text evidence="1">The sequence shown here is derived from an EMBL/GenBank/DDBJ whole genome shotgun (WGS) entry which is preliminary data.</text>
</comment>
<protein>
    <submittedName>
        <fullName evidence="1">Uncharacterized protein</fullName>
    </submittedName>
</protein>
<evidence type="ECO:0000313" key="1">
    <source>
        <dbReference type="EMBL" id="KFI55493.1"/>
    </source>
</evidence>
<proteinExistence type="predicted"/>
<dbReference type="EMBL" id="JGYS01000005">
    <property type="protein sequence ID" value="KFI55493.1"/>
    <property type="molecule type" value="Genomic_DNA"/>
</dbReference>
<dbReference type="STRING" id="1437609.BCAL_3000"/>